<evidence type="ECO:0000256" key="6">
    <source>
        <dbReference type="ARBA" id="ARBA00022777"/>
    </source>
</evidence>
<evidence type="ECO:0000259" key="10">
    <source>
        <dbReference type="Pfam" id="PF02518"/>
    </source>
</evidence>
<gene>
    <name evidence="12" type="ORF">RM812_26225</name>
</gene>
<dbReference type="EMBL" id="JAVRFH010000031">
    <property type="protein sequence ID" value="MDT0613694.1"/>
    <property type="molecule type" value="Genomic_DNA"/>
</dbReference>
<dbReference type="InterPro" id="IPR050482">
    <property type="entry name" value="Sensor_HK_TwoCompSys"/>
</dbReference>
<feature type="domain" description="Histidine kinase/HSP90-like ATPase" evidence="10">
    <location>
        <begin position="298"/>
        <end position="392"/>
    </location>
</feature>
<evidence type="ECO:0000256" key="4">
    <source>
        <dbReference type="ARBA" id="ARBA00022679"/>
    </source>
</evidence>
<evidence type="ECO:0000256" key="7">
    <source>
        <dbReference type="ARBA" id="ARBA00022840"/>
    </source>
</evidence>
<dbReference type="Gene3D" id="3.30.565.10">
    <property type="entry name" value="Histidine kinase-like ATPase, C-terminal domain"/>
    <property type="match status" value="1"/>
</dbReference>
<evidence type="ECO:0000256" key="3">
    <source>
        <dbReference type="ARBA" id="ARBA00022553"/>
    </source>
</evidence>
<evidence type="ECO:0000313" key="12">
    <source>
        <dbReference type="EMBL" id="MDT0613694.1"/>
    </source>
</evidence>
<dbReference type="GO" id="GO:0016301">
    <property type="term" value="F:kinase activity"/>
    <property type="evidence" value="ECO:0007669"/>
    <property type="project" value="UniProtKB-KW"/>
</dbReference>
<proteinExistence type="predicted"/>
<keyword evidence="8" id="KW-0902">Two-component regulatory system</keyword>
<dbReference type="EC" id="2.7.13.3" evidence="2"/>
<keyword evidence="6 12" id="KW-0418">Kinase</keyword>
<evidence type="ECO:0000256" key="8">
    <source>
        <dbReference type="ARBA" id="ARBA00023012"/>
    </source>
</evidence>
<organism evidence="12 13">
    <name type="scientific">Streptomyces lancefieldiae</name>
    <dbReference type="NCBI Taxonomy" id="3075520"/>
    <lineage>
        <taxon>Bacteria</taxon>
        <taxon>Bacillati</taxon>
        <taxon>Actinomycetota</taxon>
        <taxon>Actinomycetes</taxon>
        <taxon>Kitasatosporales</taxon>
        <taxon>Streptomycetaceae</taxon>
        <taxon>Streptomyces</taxon>
    </lineage>
</organism>
<keyword evidence="4" id="KW-0808">Transferase</keyword>
<feature type="domain" description="Signal transduction histidine kinase subgroup 3 dimerisation and phosphoacceptor" evidence="11">
    <location>
        <begin position="190"/>
        <end position="253"/>
    </location>
</feature>
<feature type="transmembrane region" description="Helical" evidence="9">
    <location>
        <begin position="113"/>
        <end position="131"/>
    </location>
</feature>
<dbReference type="InterPro" id="IPR003594">
    <property type="entry name" value="HATPase_dom"/>
</dbReference>
<dbReference type="InterPro" id="IPR036890">
    <property type="entry name" value="HATPase_C_sf"/>
</dbReference>
<feature type="transmembrane region" description="Helical" evidence="9">
    <location>
        <begin position="138"/>
        <end position="158"/>
    </location>
</feature>
<protein>
    <recommendedName>
        <fullName evidence="2">histidine kinase</fullName>
        <ecNumber evidence="2">2.7.13.3</ecNumber>
    </recommendedName>
</protein>
<keyword evidence="13" id="KW-1185">Reference proteome</keyword>
<feature type="transmembrane region" description="Helical" evidence="9">
    <location>
        <begin position="45"/>
        <end position="62"/>
    </location>
</feature>
<dbReference type="Proteomes" id="UP001180724">
    <property type="component" value="Unassembled WGS sequence"/>
</dbReference>
<sequence length="398" mass="41520">MAPRLPRPRRFDVYAASAGLLGGLLLWGIGLGVRPGGEPIVLFDGRWPLLLPLAVMAGCELLRRAAPRTGLLIGTAALAGDTLTQGSLVTLIMYTDLMYAAVLYGPPSSARRIPWITGLLTVAGTVVPFAVLRVPEALLIGVAVGVVSFGPASTGLIVRNHRETADAALLRAEQTALLAEMDRVQAVTAERSRVARELHDMVANHLSAIAIHSTAALSLDDAATTRRALGVIRENSVEGLAEMRRLIGILRESGEDTEPAAAPTLEGLGALVDGARANGLDVTLEAAPGEGLPAPVELAAYRIVQESLTNALKHAAKGTVRVELARRDGVLRVRVTSPYGGPDTPRAPGSGAGLVGMRERAALLHGTFEAGPVADPASAADKIWAVRATLPLTEGELP</sequence>
<feature type="transmembrane region" description="Helical" evidence="9">
    <location>
        <begin position="12"/>
        <end position="33"/>
    </location>
</feature>
<evidence type="ECO:0000256" key="5">
    <source>
        <dbReference type="ARBA" id="ARBA00022741"/>
    </source>
</evidence>
<evidence type="ECO:0000259" key="11">
    <source>
        <dbReference type="Pfam" id="PF07730"/>
    </source>
</evidence>
<dbReference type="Pfam" id="PF02518">
    <property type="entry name" value="HATPase_c"/>
    <property type="match status" value="1"/>
</dbReference>
<evidence type="ECO:0000256" key="2">
    <source>
        <dbReference type="ARBA" id="ARBA00012438"/>
    </source>
</evidence>
<comment type="catalytic activity">
    <reaction evidence="1">
        <text>ATP + protein L-histidine = ADP + protein N-phospho-L-histidine.</text>
        <dbReference type="EC" id="2.7.13.3"/>
    </reaction>
</comment>
<dbReference type="PANTHER" id="PTHR24421">
    <property type="entry name" value="NITRATE/NITRITE SENSOR PROTEIN NARX-RELATED"/>
    <property type="match status" value="1"/>
</dbReference>
<keyword evidence="3" id="KW-0597">Phosphoprotein</keyword>
<dbReference type="CDD" id="cd16917">
    <property type="entry name" value="HATPase_UhpB-NarQ-NarX-like"/>
    <property type="match status" value="1"/>
</dbReference>
<accession>A0ABU3AUK9</accession>
<dbReference type="RefSeq" id="WP_311576776.1">
    <property type="nucleotide sequence ID" value="NZ_JAVRFH010000031.1"/>
</dbReference>
<dbReference type="Gene3D" id="1.20.5.1930">
    <property type="match status" value="1"/>
</dbReference>
<keyword evidence="9" id="KW-1133">Transmembrane helix</keyword>
<keyword evidence="9" id="KW-0472">Membrane</keyword>
<evidence type="ECO:0000256" key="1">
    <source>
        <dbReference type="ARBA" id="ARBA00000085"/>
    </source>
</evidence>
<reference evidence="12" key="1">
    <citation type="submission" date="2024-05" db="EMBL/GenBank/DDBJ databases">
        <title>30 novel species of actinomycetes from the DSMZ collection.</title>
        <authorList>
            <person name="Nouioui I."/>
        </authorList>
    </citation>
    <scope>NUCLEOTIDE SEQUENCE</scope>
    <source>
        <strain evidence="12">DSM 40712</strain>
    </source>
</reference>
<name>A0ABU3AUK9_9ACTN</name>
<keyword evidence="5" id="KW-0547">Nucleotide-binding</keyword>
<dbReference type="SUPFAM" id="SSF55874">
    <property type="entry name" value="ATPase domain of HSP90 chaperone/DNA topoisomerase II/histidine kinase"/>
    <property type="match status" value="1"/>
</dbReference>
<evidence type="ECO:0000256" key="9">
    <source>
        <dbReference type="SAM" id="Phobius"/>
    </source>
</evidence>
<keyword evidence="9" id="KW-0812">Transmembrane</keyword>
<comment type="caution">
    <text evidence="12">The sequence shown here is derived from an EMBL/GenBank/DDBJ whole genome shotgun (WGS) entry which is preliminary data.</text>
</comment>
<dbReference type="Pfam" id="PF07730">
    <property type="entry name" value="HisKA_3"/>
    <property type="match status" value="1"/>
</dbReference>
<feature type="transmembrane region" description="Helical" evidence="9">
    <location>
        <begin position="69"/>
        <end position="93"/>
    </location>
</feature>
<keyword evidence="7" id="KW-0067">ATP-binding</keyword>
<evidence type="ECO:0000313" key="13">
    <source>
        <dbReference type="Proteomes" id="UP001180724"/>
    </source>
</evidence>
<dbReference type="InterPro" id="IPR011712">
    <property type="entry name" value="Sig_transdc_His_kin_sub3_dim/P"/>
</dbReference>
<dbReference type="PANTHER" id="PTHR24421:SF10">
    <property type="entry name" value="NITRATE_NITRITE SENSOR PROTEIN NARQ"/>
    <property type="match status" value="1"/>
</dbReference>